<dbReference type="GO" id="GO:0050660">
    <property type="term" value="F:flavin adenine dinucleotide binding"/>
    <property type="evidence" value="ECO:0007669"/>
    <property type="project" value="InterPro"/>
</dbReference>
<proteinExistence type="inferred from homology"/>
<feature type="domain" description="Glucose-methanol-choline oxidoreductase N-terminal" evidence="6">
    <location>
        <begin position="125"/>
        <end position="359"/>
    </location>
</feature>
<name>A0A1M7KXC3_9BACT</name>
<evidence type="ECO:0000256" key="4">
    <source>
        <dbReference type="ARBA" id="ARBA00022827"/>
    </source>
</evidence>
<dbReference type="InterPro" id="IPR000172">
    <property type="entry name" value="GMC_OxRdtase_N"/>
</dbReference>
<reference evidence="8 9" key="1">
    <citation type="submission" date="2016-11" db="EMBL/GenBank/DDBJ databases">
        <authorList>
            <person name="Jaros S."/>
            <person name="Januszkiewicz K."/>
            <person name="Wedrychowicz H."/>
        </authorList>
    </citation>
    <scope>NUCLEOTIDE SEQUENCE [LARGE SCALE GENOMIC DNA]</scope>
    <source>
        <strain evidence="8 9">DSM 27406</strain>
    </source>
</reference>
<evidence type="ECO:0000259" key="7">
    <source>
        <dbReference type="Pfam" id="PF05199"/>
    </source>
</evidence>
<dbReference type="Pfam" id="PF05199">
    <property type="entry name" value="GMC_oxred_C"/>
    <property type="match status" value="1"/>
</dbReference>
<gene>
    <name evidence="8" type="ORF">SAMN05444266_11048</name>
</gene>
<comment type="similarity">
    <text evidence="2">Belongs to the GMC oxidoreductase family.</text>
</comment>
<dbReference type="STRING" id="1419482.SAMN05444266_11048"/>
<accession>A0A1M7KXC3</accession>
<keyword evidence="9" id="KW-1185">Reference proteome</keyword>
<evidence type="ECO:0000313" key="9">
    <source>
        <dbReference type="Proteomes" id="UP000184420"/>
    </source>
</evidence>
<evidence type="ECO:0000256" key="5">
    <source>
        <dbReference type="ARBA" id="ARBA00023002"/>
    </source>
</evidence>
<dbReference type="SUPFAM" id="SSF51905">
    <property type="entry name" value="FAD/NAD(P)-binding domain"/>
    <property type="match status" value="1"/>
</dbReference>
<evidence type="ECO:0000256" key="2">
    <source>
        <dbReference type="ARBA" id="ARBA00010790"/>
    </source>
</evidence>
<dbReference type="EMBL" id="FRBL01000010">
    <property type="protein sequence ID" value="SHM70218.1"/>
    <property type="molecule type" value="Genomic_DNA"/>
</dbReference>
<dbReference type="InterPro" id="IPR051473">
    <property type="entry name" value="P2Ox-like"/>
</dbReference>
<keyword evidence="5" id="KW-0560">Oxidoreductase</keyword>
<keyword evidence="3" id="KW-0285">Flavoprotein</keyword>
<evidence type="ECO:0000313" key="8">
    <source>
        <dbReference type="EMBL" id="SHM70218.1"/>
    </source>
</evidence>
<evidence type="ECO:0000256" key="3">
    <source>
        <dbReference type="ARBA" id="ARBA00022630"/>
    </source>
</evidence>
<dbReference type="Proteomes" id="UP000184420">
    <property type="component" value="Unassembled WGS sequence"/>
</dbReference>
<evidence type="ECO:0000259" key="6">
    <source>
        <dbReference type="Pfam" id="PF00732"/>
    </source>
</evidence>
<dbReference type="PANTHER" id="PTHR42784:SF1">
    <property type="entry name" value="PYRANOSE 2-OXIDASE"/>
    <property type="match status" value="1"/>
</dbReference>
<keyword evidence="4" id="KW-0274">FAD</keyword>
<dbReference type="AlphaFoldDB" id="A0A1M7KXC3"/>
<dbReference type="InterPro" id="IPR007867">
    <property type="entry name" value="GMC_OxRtase_C"/>
</dbReference>
<dbReference type="PANTHER" id="PTHR42784">
    <property type="entry name" value="PYRANOSE 2-OXIDASE"/>
    <property type="match status" value="1"/>
</dbReference>
<evidence type="ECO:0000256" key="1">
    <source>
        <dbReference type="ARBA" id="ARBA00001974"/>
    </source>
</evidence>
<dbReference type="SUPFAM" id="SSF54373">
    <property type="entry name" value="FAD-linked reductases, C-terminal domain"/>
    <property type="match status" value="1"/>
</dbReference>
<feature type="domain" description="Glucose-methanol-choline oxidoreductase C-terminal" evidence="7">
    <location>
        <begin position="451"/>
        <end position="569"/>
    </location>
</feature>
<organism evidence="8 9">
    <name type="scientific">Chitinophaga jiangningensis</name>
    <dbReference type="NCBI Taxonomy" id="1419482"/>
    <lineage>
        <taxon>Bacteria</taxon>
        <taxon>Pseudomonadati</taxon>
        <taxon>Bacteroidota</taxon>
        <taxon>Chitinophagia</taxon>
        <taxon>Chitinophagales</taxon>
        <taxon>Chitinophagaceae</taxon>
        <taxon>Chitinophaga</taxon>
    </lineage>
</organism>
<dbReference type="Gene3D" id="3.50.50.60">
    <property type="entry name" value="FAD/NAD(P)-binding domain"/>
    <property type="match status" value="2"/>
</dbReference>
<sequence>MKTYIHYRYLLAAHPFPISANMNLNIKAEKENTYDAIVVGSGISGGWAAKELCEKGLKTLVLERGRNVEHIKDYTTAMMDPWEFPHRLRQTNEMREKHPIQSQCYAFDEGTQQFWVNDLENPYNQVKPFNWLRGYHVGGRSLMWGRQVYRWSDLDFEANAKDGHGVDWPIRYKDIAPWYEYVERYIGVSGQAEGLPQLPDGIFMPAMEMNCLEKHVASRVKEQYKDRIITIGRVAHVTQKHNGRGPCQSRNLCARGCPYTGYFSSNGVTLPAAAATGNLTLRPDSIVMEVLYDKDTAKATGVRILDAHTNQTVDYFAKVIFMNGSTLGTTQVMLNSVSDRFPNGFGNDSGQLGHNLMDHHYGVGAGGDFEGYEDQYSNAGRRPNGIYIPRFRNVNAATMQKDYVRGFGYQGGAGRGRGTGSEGIGVALKESQLYPGKWSMGIGSWGEHLPYFENKVTLNKEKKDKYGLPTLDIDCEFKENEMAMRKDMKESAIEMLEKAGLKNVHGYDGAPPPGHCIHEMGTARMGRDPKTSVLNGFNQVHAAQNVFVTDGACMTSSSCVNPSITYMALTARAADHAVSELKKGNI</sequence>
<dbReference type="Pfam" id="PF00732">
    <property type="entry name" value="GMC_oxred_N"/>
    <property type="match status" value="1"/>
</dbReference>
<dbReference type="InterPro" id="IPR036188">
    <property type="entry name" value="FAD/NAD-bd_sf"/>
</dbReference>
<comment type="cofactor">
    <cofactor evidence="1">
        <name>FAD</name>
        <dbReference type="ChEBI" id="CHEBI:57692"/>
    </cofactor>
</comment>
<protein>
    <submittedName>
        <fullName evidence="8">Choline dehydrogenase</fullName>
    </submittedName>
</protein>
<dbReference type="GO" id="GO:0016614">
    <property type="term" value="F:oxidoreductase activity, acting on CH-OH group of donors"/>
    <property type="evidence" value="ECO:0007669"/>
    <property type="project" value="InterPro"/>
</dbReference>